<reference evidence="1 2" key="1">
    <citation type="submission" date="2019-12" db="EMBL/GenBank/DDBJ databases">
        <title>Whole genome sequencing of endophytic Actinobacterium Micromonospora sp. MPMI6T.</title>
        <authorList>
            <person name="Evv R."/>
            <person name="Podile A.R."/>
        </authorList>
    </citation>
    <scope>NUCLEOTIDE SEQUENCE [LARGE SCALE GENOMIC DNA]</scope>
    <source>
        <strain evidence="1 2">MPMI6</strain>
    </source>
</reference>
<gene>
    <name evidence="1" type="ORF">GSF22_07625</name>
</gene>
<evidence type="ECO:0000313" key="2">
    <source>
        <dbReference type="Proteomes" id="UP000823521"/>
    </source>
</evidence>
<sequence length="538" mass="58445">MPPLSSRRQIGWMLRANRLLGPTAALRSGRAFARAYATDAGRELAPSQVTRWERGDLPVSRPVLRRYELLLGLPDLSLATVADAVRRFDGDPARVGAAGAGRHRGGAAVDRTGPVPARWHDLVARARVPYAMSGPDWDELTAEVAGRPGLVLHPPLLWEEIAGNLLGELIVAEGGQWLLRQEAMSRLLEHPDAETPTVRVCTAVVDDPAVPVFITPLSLLDVTAGPAANRYVLAQLVAPHNQLAQQGALLAAIRKLRAGHFRTDQEWGRLVTAVGDLVTDAPADPGVRSLTGEFTARLARALPHRRGPRDRVTVLDVGGPQAPFHRSDLTPDAAATVSSLVDRARSLLPVEPAERDDVFPGLVAEAVQSPNADQRLYATMLVAATPYRRPLATALLTELRRHLRDWDPVLAGSALRLLTLLQVPDHRELVYSLLTDPAVPPSLRHAAAAATPHWSARWDAARWRRVLATQRQRAREVPSALDAGILRALAYGLATDGHRDLLPEIEAGSGTSPYPPQARAMARWWSRLPPRLLDAAGR</sequence>
<proteinExistence type="predicted"/>
<dbReference type="Proteomes" id="UP000823521">
    <property type="component" value="Unassembled WGS sequence"/>
</dbReference>
<name>A0ABS3VMX6_MICEH</name>
<keyword evidence="2" id="KW-1185">Reference proteome</keyword>
<dbReference type="RefSeq" id="WP_208812280.1">
    <property type="nucleotide sequence ID" value="NZ_WVUH01000041.1"/>
</dbReference>
<evidence type="ECO:0000313" key="1">
    <source>
        <dbReference type="EMBL" id="MBO4205875.1"/>
    </source>
</evidence>
<dbReference type="EMBL" id="WVUH01000041">
    <property type="protein sequence ID" value="MBO4205875.1"/>
    <property type="molecule type" value="Genomic_DNA"/>
</dbReference>
<accession>A0ABS3VMX6</accession>
<organism evidence="1 2">
    <name type="scientific">Micromonospora echinofusca</name>
    <dbReference type="NCBI Taxonomy" id="47858"/>
    <lineage>
        <taxon>Bacteria</taxon>
        <taxon>Bacillati</taxon>
        <taxon>Actinomycetota</taxon>
        <taxon>Actinomycetes</taxon>
        <taxon>Micromonosporales</taxon>
        <taxon>Micromonosporaceae</taxon>
        <taxon>Micromonospora</taxon>
    </lineage>
</organism>
<evidence type="ECO:0008006" key="3">
    <source>
        <dbReference type="Google" id="ProtNLM"/>
    </source>
</evidence>
<protein>
    <recommendedName>
        <fullName evidence="3">Helix-turn-helix domain-containing protein</fullName>
    </recommendedName>
</protein>
<comment type="caution">
    <text evidence="1">The sequence shown here is derived from an EMBL/GenBank/DDBJ whole genome shotgun (WGS) entry which is preliminary data.</text>
</comment>